<evidence type="ECO:0000313" key="1">
    <source>
        <dbReference type="EMBL" id="CDW44915.1"/>
    </source>
</evidence>
<protein>
    <submittedName>
        <fullName evidence="1">Uncharacterized protein</fullName>
    </submittedName>
</protein>
<reference evidence="1" key="1">
    <citation type="submission" date="2014-05" db="EMBL/GenBank/DDBJ databases">
        <authorList>
            <person name="Chronopoulou M."/>
        </authorList>
    </citation>
    <scope>NUCLEOTIDE SEQUENCE</scope>
    <source>
        <tissue evidence="1">Whole organism</tissue>
    </source>
</reference>
<sequence length="96" mass="11031">GTNSSNTTISFYILLRNEIKNQIVSSFIPSFVQEPNLLSVPPSSFLSRVSQRLHLSALLLQQAYQFHNLLYLFHFLYDLLSSVFDNFIFLSLCALK</sequence>
<feature type="non-terminal residue" evidence="1">
    <location>
        <position position="1"/>
    </location>
</feature>
<dbReference type="EMBL" id="HACA01027553">
    <property type="protein sequence ID" value="CDW44914.1"/>
    <property type="molecule type" value="Transcribed_RNA"/>
</dbReference>
<name>A0A0K2V3P6_LEPSM</name>
<dbReference type="AlphaFoldDB" id="A0A0K2V3P6"/>
<accession>A0A0K2V3P6</accession>
<organism evidence="1">
    <name type="scientific">Lepeophtheirus salmonis</name>
    <name type="common">Salmon louse</name>
    <name type="synonym">Caligus salmonis</name>
    <dbReference type="NCBI Taxonomy" id="72036"/>
    <lineage>
        <taxon>Eukaryota</taxon>
        <taxon>Metazoa</taxon>
        <taxon>Ecdysozoa</taxon>
        <taxon>Arthropoda</taxon>
        <taxon>Crustacea</taxon>
        <taxon>Multicrustacea</taxon>
        <taxon>Hexanauplia</taxon>
        <taxon>Copepoda</taxon>
        <taxon>Siphonostomatoida</taxon>
        <taxon>Caligidae</taxon>
        <taxon>Lepeophtheirus</taxon>
    </lineage>
</organism>
<dbReference type="EMBL" id="HACA01027554">
    <property type="protein sequence ID" value="CDW44915.1"/>
    <property type="molecule type" value="Transcribed_RNA"/>
</dbReference>
<feature type="non-terminal residue" evidence="1">
    <location>
        <position position="96"/>
    </location>
</feature>
<proteinExistence type="predicted"/>